<dbReference type="GO" id="GO:0004807">
    <property type="term" value="F:triose-phosphate isomerase activity"/>
    <property type="evidence" value="ECO:0007669"/>
    <property type="project" value="UniProtKB-EC"/>
</dbReference>
<keyword evidence="9" id="KW-0614">Plasmid</keyword>
<comment type="function">
    <text evidence="7">Involved in the gluconeogenesis. Catalyzes stereospecifically the conversion of dihydroxyacetone phosphate (DHAP) to D-glyceraldehyde-3-phosphate (G3P).</text>
</comment>
<accession>A0ABY7AS01</accession>
<gene>
    <name evidence="7 9" type="primary">tpiA</name>
    <name evidence="9" type="ORF">OLW01_16015</name>
</gene>
<keyword evidence="3 7" id="KW-0312">Gluconeogenesis</keyword>
<reference evidence="9" key="1">
    <citation type="submission" date="2022-10" db="EMBL/GenBank/DDBJ databases">
        <title>Catenovulum adriacola sp. nov. isolated in the Harbour of Susak.</title>
        <authorList>
            <person name="Schoch T."/>
            <person name="Reich S.J."/>
            <person name="Stoeferle S."/>
            <person name="Flaiz M."/>
            <person name="Kazda M."/>
            <person name="Riedel C.U."/>
            <person name="Duerre P."/>
        </authorList>
    </citation>
    <scope>NUCLEOTIDE SEQUENCE</scope>
    <source>
        <strain evidence="9">TS8</strain>
        <plasmid evidence="9">pCadTS8_1</plasmid>
    </source>
</reference>
<dbReference type="InterPro" id="IPR035990">
    <property type="entry name" value="TIM_sf"/>
</dbReference>
<feature type="active site" description="Proton acceptor" evidence="7">
    <location>
        <position position="170"/>
    </location>
</feature>
<dbReference type="PROSITE" id="PS51440">
    <property type="entry name" value="TIM_2"/>
    <property type="match status" value="1"/>
</dbReference>
<dbReference type="PANTHER" id="PTHR21139">
    <property type="entry name" value="TRIOSEPHOSPHATE ISOMERASE"/>
    <property type="match status" value="1"/>
</dbReference>
<dbReference type="CDD" id="cd00311">
    <property type="entry name" value="TIM"/>
    <property type="match status" value="1"/>
</dbReference>
<feature type="active site" description="Electrophile" evidence="7">
    <location>
        <position position="99"/>
    </location>
</feature>
<organism evidence="9 10">
    <name type="scientific">Catenovulum adriaticum</name>
    <dbReference type="NCBI Taxonomy" id="2984846"/>
    <lineage>
        <taxon>Bacteria</taxon>
        <taxon>Pseudomonadati</taxon>
        <taxon>Pseudomonadota</taxon>
        <taxon>Gammaproteobacteria</taxon>
        <taxon>Alteromonadales</taxon>
        <taxon>Alteromonadaceae</taxon>
        <taxon>Catenovulum</taxon>
    </lineage>
</organism>
<evidence type="ECO:0000256" key="3">
    <source>
        <dbReference type="ARBA" id="ARBA00022432"/>
    </source>
</evidence>
<comment type="pathway">
    <text evidence="1">Carbohydrate metabolism; erythritol degradation.</text>
</comment>
<evidence type="ECO:0000256" key="8">
    <source>
        <dbReference type="RuleBase" id="RU363013"/>
    </source>
</evidence>
<feature type="binding site" evidence="7">
    <location>
        <begin position="16"/>
        <end position="18"/>
    </location>
    <ligand>
        <name>substrate</name>
    </ligand>
</feature>
<keyword evidence="4 7" id="KW-0963">Cytoplasm</keyword>
<comment type="pathway">
    <text evidence="7 8">Carbohydrate degradation; glycolysis; D-glyceraldehyde 3-phosphate from glycerone phosphate: step 1/1.</text>
</comment>
<comment type="similarity">
    <text evidence="2 7 8">Belongs to the triosephosphate isomerase family.</text>
</comment>
<keyword evidence="5 7" id="KW-0324">Glycolysis</keyword>
<evidence type="ECO:0000256" key="1">
    <source>
        <dbReference type="ARBA" id="ARBA00004939"/>
    </source>
</evidence>
<comment type="subunit">
    <text evidence="7 8">Homodimer.</text>
</comment>
<dbReference type="InterPro" id="IPR022896">
    <property type="entry name" value="TrioseP_Isoase_bac/euk"/>
</dbReference>
<evidence type="ECO:0000256" key="2">
    <source>
        <dbReference type="ARBA" id="ARBA00007422"/>
    </source>
</evidence>
<dbReference type="Proteomes" id="UP001163726">
    <property type="component" value="Plasmid pCadTS8_1"/>
</dbReference>
<dbReference type="NCBIfam" id="TIGR00419">
    <property type="entry name" value="tim"/>
    <property type="match status" value="1"/>
</dbReference>
<dbReference type="Gene3D" id="3.20.20.70">
    <property type="entry name" value="Aldolase class I"/>
    <property type="match status" value="1"/>
</dbReference>
<dbReference type="EC" id="5.3.1.1" evidence="7 8"/>
<geneLocation type="plasmid" evidence="9 10">
    <name>pCadTS8_1</name>
</geneLocation>
<evidence type="ECO:0000313" key="9">
    <source>
        <dbReference type="EMBL" id="WAJ72038.1"/>
    </source>
</evidence>
<name>A0ABY7AS01_9ALTE</name>
<feature type="binding site" evidence="7">
    <location>
        <begin position="237"/>
        <end position="238"/>
    </location>
    <ligand>
        <name>substrate</name>
    </ligand>
</feature>
<proteinExistence type="inferred from homology"/>
<keyword evidence="10" id="KW-1185">Reference proteome</keyword>
<keyword evidence="6 7" id="KW-0413">Isomerase</keyword>
<evidence type="ECO:0000256" key="6">
    <source>
        <dbReference type="ARBA" id="ARBA00023235"/>
    </source>
</evidence>
<evidence type="ECO:0000256" key="4">
    <source>
        <dbReference type="ARBA" id="ARBA00022490"/>
    </source>
</evidence>
<comment type="subcellular location">
    <subcellularLocation>
        <location evidence="7 8">Cytoplasm</location>
    </subcellularLocation>
</comment>
<dbReference type="InterPro" id="IPR013785">
    <property type="entry name" value="Aldolase_TIM"/>
</dbReference>
<evidence type="ECO:0000313" key="10">
    <source>
        <dbReference type="Proteomes" id="UP001163726"/>
    </source>
</evidence>
<evidence type="ECO:0000256" key="7">
    <source>
        <dbReference type="HAMAP-Rule" id="MF_00147"/>
    </source>
</evidence>
<evidence type="ECO:0000256" key="5">
    <source>
        <dbReference type="ARBA" id="ARBA00023152"/>
    </source>
</evidence>
<feature type="binding site" evidence="7">
    <location>
        <position position="216"/>
    </location>
    <ligand>
        <name>substrate</name>
    </ligand>
</feature>
<dbReference type="PANTHER" id="PTHR21139:SF42">
    <property type="entry name" value="TRIOSEPHOSPHATE ISOMERASE"/>
    <property type="match status" value="1"/>
</dbReference>
<feature type="binding site" evidence="7">
    <location>
        <position position="176"/>
    </location>
    <ligand>
        <name>substrate</name>
    </ligand>
</feature>
<comment type="catalytic activity">
    <reaction evidence="7 8">
        <text>D-glyceraldehyde 3-phosphate = dihydroxyacetone phosphate</text>
        <dbReference type="Rhea" id="RHEA:18585"/>
        <dbReference type="ChEBI" id="CHEBI:57642"/>
        <dbReference type="ChEBI" id="CHEBI:59776"/>
        <dbReference type="EC" id="5.3.1.1"/>
    </reaction>
</comment>
<dbReference type="InterPro" id="IPR000652">
    <property type="entry name" value="Triosephosphate_isomerase"/>
</dbReference>
<dbReference type="SUPFAM" id="SSF51351">
    <property type="entry name" value="Triosephosphate isomerase (TIM)"/>
    <property type="match status" value="1"/>
</dbReference>
<dbReference type="InterPro" id="IPR020861">
    <property type="entry name" value="Triosephosphate_isomerase_AS"/>
</dbReference>
<sequence>MKSKKFHNKRPIIMANWKLNGGVDLICSSVASLINQPFAAEIVICPPYLYLRDMLNFLQHSQINVGSQNVSKFKSGAYTGETSAQMLKEAGCQYCLVGHSERRETFGENNASCQLKIERALQSGLTPVLCIGESQKEYECDLTEQVLTRQLTESLENIDLSQQSICIAYEPVWAIGTGKSANAQVAQKVHYFIRQQLKAMYSEQTAQNTRIMYGGSVNKNNAETMLEQPDIDGLLVGGASLDPAHFSEICNYAKVV</sequence>
<dbReference type="EMBL" id="CP109966">
    <property type="protein sequence ID" value="WAJ72038.1"/>
    <property type="molecule type" value="Genomic_DNA"/>
</dbReference>
<dbReference type="PROSITE" id="PS00171">
    <property type="entry name" value="TIM_1"/>
    <property type="match status" value="1"/>
</dbReference>
<protein>
    <recommendedName>
        <fullName evidence="7 8">Triosephosphate isomerase</fullName>
        <shortName evidence="7">TIM</shortName>
        <shortName evidence="7">TPI</shortName>
        <ecNumber evidence="7 8">5.3.1.1</ecNumber>
    </recommendedName>
    <alternativeName>
        <fullName evidence="7">Triose-phosphate isomerase</fullName>
    </alternativeName>
</protein>
<dbReference type="HAMAP" id="MF_00147_B">
    <property type="entry name" value="TIM_B"/>
    <property type="match status" value="1"/>
</dbReference>
<dbReference type="Pfam" id="PF00121">
    <property type="entry name" value="TIM"/>
    <property type="match status" value="1"/>
</dbReference>
<comment type="pathway">
    <text evidence="7 8">Carbohydrate biosynthesis; gluconeogenesis.</text>
</comment>